<keyword evidence="1" id="KW-1185">Reference proteome</keyword>
<organism evidence="1 2">
    <name type="scientific">Romanomermis culicivorax</name>
    <name type="common">Nematode worm</name>
    <dbReference type="NCBI Taxonomy" id="13658"/>
    <lineage>
        <taxon>Eukaryota</taxon>
        <taxon>Metazoa</taxon>
        <taxon>Ecdysozoa</taxon>
        <taxon>Nematoda</taxon>
        <taxon>Enoplea</taxon>
        <taxon>Dorylaimia</taxon>
        <taxon>Mermithida</taxon>
        <taxon>Mermithoidea</taxon>
        <taxon>Mermithidae</taxon>
        <taxon>Romanomermis</taxon>
    </lineage>
</organism>
<reference evidence="2" key="1">
    <citation type="submission" date="2022-11" db="UniProtKB">
        <authorList>
            <consortium name="WormBaseParasite"/>
        </authorList>
    </citation>
    <scope>IDENTIFICATION</scope>
</reference>
<sequence length="70" mass="8043">VISKIFVLLSTSSHQENNNHWRISYQRNLLRIDTRYADAISTDMDTQPSAKCIFTLKSKHSLTNCLNDST</sequence>
<protein>
    <submittedName>
        <fullName evidence="2">Ovule protein</fullName>
    </submittedName>
</protein>
<dbReference type="WBParaSite" id="nRc.2.0.1.t45590-RA">
    <property type="protein sequence ID" value="nRc.2.0.1.t45590-RA"/>
    <property type="gene ID" value="nRc.2.0.1.g45590"/>
</dbReference>
<dbReference type="AlphaFoldDB" id="A0A915L770"/>
<evidence type="ECO:0000313" key="1">
    <source>
        <dbReference type="Proteomes" id="UP000887565"/>
    </source>
</evidence>
<accession>A0A915L770</accession>
<evidence type="ECO:0000313" key="2">
    <source>
        <dbReference type="WBParaSite" id="nRc.2.0.1.t45590-RA"/>
    </source>
</evidence>
<name>A0A915L770_ROMCU</name>
<dbReference type="Proteomes" id="UP000887565">
    <property type="component" value="Unplaced"/>
</dbReference>
<proteinExistence type="predicted"/>